<keyword evidence="4" id="KW-0862">Zinc</keyword>
<dbReference type="PROSITE" id="PS00028">
    <property type="entry name" value="ZINC_FINGER_C2H2_1"/>
    <property type="match status" value="3"/>
</dbReference>
<dbReference type="Gene3D" id="3.30.160.60">
    <property type="entry name" value="Classic Zinc Finger"/>
    <property type="match status" value="4"/>
</dbReference>
<feature type="domain" description="C2H2-type" evidence="7">
    <location>
        <begin position="95"/>
        <end position="122"/>
    </location>
</feature>
<evidence type="ECO:0000313" key="8">
    <source>
        <dbReference type="Proteomes" id="UP000694863"/>
    </source>
</evidence>
<dbReference type="Proteomes" id="UP000694863">
    <property type="component" value="Unplaced"/>
</dbReference>
<gene>
    <name evidence="9" type="primary">LOC105979626</name>
</gene>
<dbReference type="SUPFAM" id="SSF57667">
    <property type="entry name" value="beta-beta-alpha zinc fingers"/>
    <property type="match status" value="2"/>
</dbReference>
<organism evidence="8 9">
    <name type="scientific">Echinops telfairi</name>
    <name type="common">Lesser hedgehog tenrec</name>
    <dbReference type="NCBI Taxonomy" id="9371"/>
    <lineage>
        <taxon>Eukaryota</taxon>
        <taxon>Metazoa</taxon>
        <taxon>Chordata</taxon>
        <taxon>Craniata</taxon>
        <taxon>Vertebrata</taxon>
        <taxon>Euteleostomi</taxon>
        <taxon>Mammalia</taxon>
        <taxon>Eutheria</taxon>
        <taxon>Afrotheria</taxon>
        <taxon>Tenrecidae</taxon>
        <taxon>Tenrecinae</taxon>
        <taxon>Echinops</taxon>
    </lineage>
</organism>
<dbReference type="RefSeq" id="XP_012862996.1">
    <property type="nucleotide sequence ID" value="XM_013007542.2"/>
</dbReference>
<proteinExistence type="predicted"/>
<dbReference type="Pfam" id="PF00096">
    <property type="entry name" value="zf-C2H2"/>
    <property type="match status" value="3"/>
</dbReference>
<protein>
    <submittedName>
        <fullName evidence="9">Zinc finger protein LOC728743 homolog</fullName>
    </submittedName>
</protein>
<evidence type="ECO:0000259" key="7">
    <source>
        <dbReference type="PROSITE" id="PS50157"/>
    </source>
</evidence>
<evidence type="ECO:0000256" key="4">
    <source>
        <dbReference type="ARBA" id="ARBA00022833"/>
    </source>
</evidence>
<dbReference type="PANTHER" id="PTHR24377">
    <property type="entry name" value="IP01015P-RELATED"/>
    <property type="match status" value="1"/>
</dbReference>
<dbReference type="SMART" id="SM00355">
    <property type="entry name" value="ZnF_C2H2"/>
    <property type="match status" value="3"/>
</dbReference>
<evidence type="ECO:0000313" key="9">
    <source>
        <dbReference type="RefSeq" id="XP_012862996.1"/>
    </source>
</evidence>
<dbReference type="InterPro" id="IPR036236">
    <property type="entry name" value="Znf_C2H2_sf"/>
</dbReference>
<dbReference type="GeneID" id="105979626"/>
<accession>A0ABM0ZT52</accession>
<evidence type="ECO:0000256" key="6">
    <source>
        <dbReference type="PROSITE-ProRule" id="PRU00042"/>
    </source>
</evidence>
<evidence type="ECO:0000256" key="2">
    <source>
        <dbReference type="ARBA" id="ARBA00022737"/>
    </source>
</evidence>
<dbReference type="PROSITE" id="PS50157">
    <property type="entry name" value="ZINC_FINGER_C2H2_2"/>
    <property type="match status" value="3"/>
</dbReference>
<evidence type="ECO:0000256" key="5">
    <source>
        <dbReference type="ARBA" id="ARBA00023242"/>
    </source>
</evidence>
<evidence type="ECO:0000256" key="3">
    <source>
        <dbReference type="ARBA" id="ARBA00022771"/>
    </source>
</evidence>
<sequence>MTEPPSSADGFPAGAAEEALGDECGLVIQQPAEEPSHRCPLCGRTFPQQPSLVRHQKAHGGPGRAAFVCPECGKAFGIKHNLEVHQRTHTGERPFACLDCGRRFSLKQNLLAHRRTHGGEKPHEGARCGRRFREPRCLLSPARAPPAPRLRRPGALGERGPFGVPRCGQSFGREAVLHAHQRGLGLEPNGAAAPSGRGL</sequence>
<keyword evidence="5" id="KW-0539">Nucleus</keyword>
<keyword evidence="1" id="KW-0479">Metal-binding</keyword>
<reference evidence="9" key="1">
    <citation type="submission" date="2025-08" db="UniProtKB">
        <authorList>
            <consortium name="RefSeq"/>
        </authorList>
    </citation>
    <scope>IDENTIFICATION</scope>
</reference>
<feature type="domain" description="C2H2-type" evidence="7">
    <location>
        <begin position="67"/>
        <end position="94"/>
    </location>
</feature>
<dbReference type="InterPro" id="IPR050826">
    <property type="entry name" value="Krueppel_C2H2_ZnFinger"/>
</dbReference>
<keyword evidence="8" id="KW-1185">Reference proteome</keyword>
<name>A0ABM0ZT52_ECHTE</name>
<keyword evidence="3 6" id="KW-0863">Zinc-finger</keyword>
<keyword evidence="2" id="KW-0677">Repeat</keyword>
<dbReference type="InterPro" id="IPR013087">
    <property type="entry name" value="Znf_C2H2_type"/>
</dbReference>
<feature type="domain" description="C2H2-type" evidence="7">
    <location>
        <begin position="37"/>
        <end position="64"/>
    </location>
</feature>
<evidence type="ECO:0000256" key="1">
    <source>
        <dbReference type="ARBA" id="ARBA00022723"/>
    </source>
</evidence>